<dbReference type="NCBIfam" id="TIGR00418">
    <property type="entry name" value="thrS"/>
    <property type="match status" value="1"/>
</dbReference>
<evidence type="ECO:0000256" key="9">
    <source>
        <dbReference type="ARBA" id="ARBA00022884"/>
    </source>
</evidence>
<dbReference type="Proteomes" id="UP000064967">
    <property type="component" value="Chromosome"/>
</dbReference>
<dbReference type="InterPro" id="IPR018163">
    <property type="entry name" value="Thr/Ala-tRNA-synth_IIc_edit"/>
</dbReference>
<evidence type="ECO:0000259" key="14">
    <source>
        <dbReference type="PROSITE" id="PS50862"/>
    </source>
</evidence>
<protein>
    <recommendedName>
        <fullName evidence="13">Threonine--tRNA ligase</fullName>
        <ecNumber evidence="13">6.1.1.3</ecNumber>
    </recommendedName>
    <alternativeName>
        <fullName evidence="13">Threonyl-tRNA synthetase</fullName>
        <shortName evidence="13">ThrRS</shortName>
    </alternativeName>
</protein>
<dbReference type="EC" id="6.1.1.3" evidence="13"/>
<comment type="subunit">
    <text evidence="13">Homodimer.</text>
</comment>
<dbReference type="KEGG" id="llu:AKJ09_03623"/>
<evidence type="ECO:0000256" key="8">
    <source>
        <dbReference type="ARBA" id="ARBA00022840"/>
    </source>
</evidence>
<dbReference type="CDD" id="cd00860">
    <property type="entry name" value="ThrRS_anticodon"/>
    <property type="match status" value="1"/>
</dbReference>
<dbReference type="PATRIC" id="fig|1391654.3.peg.3669"/>
<dbReference type="InterPro" id="IPR002314">
    <property type="entry name" value="aa-tRNA-synt_IIb"/>
</dbReference>
<keyword evidence="8 13" id="KW-0067">ATP-binding</keyword>
<comment type="subcellular location">
    <subcellularLocation>
        <location evidence="13">Cytoplasm</location>
    </subcellularLocation>
</comment>
<dbReference type="Pfam" id="PF00587">
    <property type="entry name" value="tRNA-synt_2b"/>
    <property type="match status" value="1"/>
</dbReference>
<keyword evidence="5 13" id="KW-0479">Metal-binding</keyword>
<dbReference type="GO" id="GO:0046872">
    <property type="term" value="F:metal ion binding"/>
    <property type="evidence" value="ECO:0007669"/>
    <property type="project" value="UniProtKB-KW"/>
</dbReference>
<dbReference type="FunFam" id="3.40.50.800:FF:000001">
    <property type="entry name" value="Threonine--tRNA ligase"/>
    <property type="match status" value="1"/>
</dbReference>
<evidence type="ECO:0000256" key="12">
    <source>
        <dbReference type="ARBA" id="ARBA00049515"/>
    </source>
</evidence>
<dbReference type="STRING" id="1391654.AKJ09_03623"/>
<dbReference type="GO" id="GO:0005524">
    <property type="term" value="F:ATP binding"/>
    <property type="evidence" value="ECO:0007669"/>
    <property type="project" value="UniProtKB-UniRule"/>
</dbReference>
<evidence type="ECO:0000256" key="13">
    <source>
        <dbReference type="HAMAP-Rule" id="MF_00184"/>
    </source>
</evidence>
<dbReference type="GO" id="GO:0005737">
    <property type="term" value="C:cytoplasm"/>
    <property type="evidence" value="ECO:0007669"/>
    <property type="project" value="UniProtKB-SubCell"/>
</dbReference>
<reference evidence="15 16" key="1">
    <citation type="submission" date="2015-08" db="EMBL/GenBank/DDBJ databases">
        <authorList>
            <person name="Babu N.S."/>
            <person name="Beckwith C.J."/>
            <person name="Beseler K.G."/>
            <person name="Brison A."/>
            <person name="Carone J.V."/>
            <person name="Caskin T.P."/>
            <person name="Diamond M."/>
            <person name="Durham M.E."/>
            <person name="Foxe J.M."/>
            <person name="Go M."/>
            <person name="Henderson B.A."/>
            <person name="Jones I.B."/>
            <person name="McGettigan J.A."/>
            <person name="Micheletti S.J."/>
            <person name="Nasrallah M.E."/>
            <person name="Ortiz D."/>
            <person name="Piller C.R."/>
            <person name="Privatt S.R."/>
            <person name="Schneider S.L."/>
            <person name="Sharp S."/>
            <person name="Smith T.C."/>
            <person name="Stanton J.D."/>
            <person name="Ullery H.E."/>
            <person name="Wilson R.J."/>
            <person name="Serrano M.G."/>
            <person name="Buck G."/>
            <person name="Lee V."/>
            <person name="Wang Y."/>
            <person name="Carvalho R."/>
            <person name="Voegtly L."/>
            <person name="Shi R."/>
            <person name="Duckworth R."/>
            <person name="Johnson A."/>
            <person name="Loviza R."/>
            <person name="Walstead R."/>
            <person name="Shah Z."/>
            <person name="Kiflezghi M."/>
            <person name="Wade K."/>
            <person name="Ball S.L."/>
            <person name="Bradley K.W."/>
            <person name="Asai D.J."/>
            <person name="Bowman C.A."/>
            <person name="Russell D.A."/>
            <person name="Pope W.H."/>
            <person name="Jacobs-Sera D."/>
            <person name="Hendrix R.W."/>
            <person name="Hatfull G.F."/>
        </authorList>
    </citation>
    <scope>NUCLEOTIDE SEQUENCE [LARGE SCALE GENOMIC DNA]</scope>
    <source>
        <strain evidence="15 16">DSM 27648</strain>
    </source>
</reference>
<dbReference type="SUPFAM" id="SSF52954">
    <property type="entry name" value="Class II aaRS ABD-related"/>
    <property type="match status" value="1"/>
</dbReference>
<dbReference type="Gene3D" id="3.30.54.20">
    <property type="match status" value="1"/>
</dbReference>
<dbReference type="Pfam" id="PF03129">
    <property type="entry name" value="HGTP_anticodon"/>
    <property type="match status" value="1"/>
</dbReference>
<evidence type="ECO:0000256" key="7">
    <source>
        <dbReference type="ARBA" id="ARBA00022833"/>
    </source>
</evidence>
<dbReference type="PROSITE" id="PS50862">
    <property type="entry name" value="AA_TRNA_LIGASE_II"/>
    <property type="match status" value="1"/>
</dbReference>
<dbReference type="HAMAP" id="MF_00184">
    <property type="entry name" value="Thr_tRNA_synth"/>
    <property type="match status" value="1"/>
</dbReference>
<dbReference type="PRINTS" id="PR01047">
    <property type="entry name" value="TRNASYNTHTHR"/>
</dbReference>
<sequence>MPDRINVRTLLEQKGQLADDVVAIKTDGKIIDLHSFVDPTTTYEVVRATDKDGIQVIRHSTAHVMADAVQKLFPGTKVTIGPAIEDGFYYDFEKAGGGSFSDDDLAKIEKTMREIVKSNTPFRKEMISRNDALALFEKMGENFKVEIIKSIPEGEEISLYRHGKHEKSQDPKNEWVDVCEGPHVPRTSNLGAVKLTSVAGAYWRGDERNPMLQRIYGTAFPTQELLDEHLKLIEEAKARDHRKLGKELDLFMFDQVAPAMPFFLPRGAHVYNALVSYMRDLYSKNGYDEVITPQAFDPKLFRTSGHLGNYNENMYRLWTEDLLEDAKATDKSGSNKSEIDFIKQLQDNSFALKPMNCPSHCVIFGARRRSYRELPWRVADFGRLHRYERGGVVHGLSRVRSFCQDDAHIFCTKEQVADEITKFLKLFYDVYKVFDLTKIDIRLATRPEKRIGSDEDWDMSERALQEGLEKAGLPFTFSPGEGAFYGPKLEFHVQDALKRSWQLGTMQYDPNLPERFDLTYVGEDGKEHRPVMLHRAVFGTLERFMSVYLEHCGGNLPAWLAPMQAIVLTVSDKSEDYGRDVLARLRAKGFRVEADFSGDKLGAKIRNARIMRHPYMLILGPKDSEAGTVSVRSRDKGELGAMPFDQFVTLLGDEGRPPS</sequence>
<dbReference type="RefSeq" id="WP_205633725.1">
    <property type="nucleotide sequence ID" value="NZ_CP012333.1"/>
</dbReference>
<feature type="domain" description="Aminoacyl-transfer RNA synthetases class-II family profile" evidence="14">
    <location>
        <begin position="227"/>
        <end position="557"/>
    </location>
</feature>
<keyword evidence="3 13" id="KW-0820">tRNA-binding</keyword>
<accession>A0A0K1PV02</accession>
<dbReference type="SUPFAM" id="SSF55681">
    <property type="entry name" value="Class II aaRS and biotin synthetases"/>
    <property type="match status" value="1"/>
</dbReference>
<dbReference type="PANTHER" id="PTHR11451:SF44">
    <property type="entry name" value="THREONINE--TRNA LIGASE, CHLOROPLASTIC_MITOCHONDRIAL 2"/>
    <property type="match status" value="1"/>
</dbReference>
<proteinExistence type="inferred from homology"/>
<keyword evidence="4 13" id="KW-0436">Ligase</keyword>
<keyword evidence="10 13" id="KW-0648">Protein biosynthesis</keyword>
<dbReference type="CDD" id="cd00771">
    <property type="entry name" value="ThrRS_core"/>
    <property type="match status" value="1"/>
</dbReference>
<keyword evidence="16" id="KW-1185">Reference proteome</keyword>
<feature type="binding site" evidence="13">
    <location>
        <position position="357"/>
    </location>
    <ligand>
        <name>Zn(2+)</name>
        <dbReference type="ChEBI" id="CHEBI:29105"/>
        <note>catalytic</note>
    </ligand>
</feature>
<evidence type="ECO:0000256" key="1">
    <source>
        <dbReference type="ARBA" id="ARBA00008226"/>
    </source>
</evidence>
<dbReference type="InterPro" id="IPR033728">
    <property type="entry name" value="ThrRS_core"/>
</dbReference>
<dbReference type="InterPro" id="IPR006195">
    <property type="entry name" value="aa-tRNA-synth_II"/>
</dbReference>
<keyword evidence="7 13" id="KW-0862">Zinc</keyword>
<comment type="catalytic activity">
    <reaction evidence="12 13">
        <text>tRNA(Thr) + L-threonine + ATP = L-threonyl-tRNA(Thr) + AMP + diphosphate + H(+)</text>
        <dbReference type="Rhea" id="RHEA:24624"/>
        <dbReference type="Rhea" id="RHEA-COMP:9670"/>
        <dbReference type="Rhea" id="RHEA-COMP:9704"/>
        <dbReference type="ChEBI" id="CHEBI:15378"/>
        <dbReference type="ChEBI" id="CHEBI:30616"/>
        <dbReference type="ChEBI" id="CHEBI:33019"/>
        <dbReference type="ChEBI" id="CHEBI:57926"/>
        <dbReference type="ChEBI" id="CHEBI:78442"/>
        <dbReference type="ChEBI" id="CHEBI:78534"/>
        <dbReference type="ChEBI" id="CHEBI:456215"/>
        <dbReference type="EC" id="6.1.1.3"/>
    </reaction>
</comment>
<dbReference type="EMBL" id="CP012333">
    <property type="protein sequence ID" value="AKU96959.1"/>
    <property type="molecule type" value="Genomic_DNA"/>
</dbReference>
<evidence type="ECO:0000256" key="6">
    <source>
        <dbReference type="ARBA" id="ARBA00022741"/>
    </source>
</evidence>
<dbReference type="Gene3D" id="3.30.930.10">
    <property type="entry name" value="Bira Bifunctional Protein, Domain 2"/>
    <property type="match status" value="1"/>
</dbReference>
<dbReference type="InterPro" id="IPR047246">
    <property type="entry name" value="ThrRS_anticodon"/>
</dbReference>
<dbReference type="Pfam" id="PF07973">
    <property type="entry name" value="tRNA_SAD"/>
    <property type="match status" value="1"/>
</dbReference>
<evidence type="ECO:0000256" key="10">
    <source>
        <dbReference type="ARBA" id="ARBA00022917"/>
    </source>
</evidence>
<feature type="binding site" evidence="13">
    <location>
        <position position="534"/>
    </location>
    <ligand>
        <name>Zn(2+)</name>
        <dbReference type="ChEBI" id="CHEBI:29105"/>
        <note>catalytic</note>
    </ligand>
</feature>
<dbReference type="GO" id="GO:0000049">
    <property type="term" value="F:tRNA binding"/>
    <property type="evidence" value="ECO:0007669"/>
    <property type="project" value="UniProtKB-KW"/>
</dbReference>
<dbReference type="InterPro" id="IPR002320">
    <property type="entry name" value="Thr-tRNA-ligase_IIa"/>
</dbReference>
<evidence type="ECO:0000313" key="16">
    <source>
        <dbReference type="Proteomes" id="UP000064967"/>
    </source>
</evidence>
<evidence type="ECO:0000256" key="5">
    <source>
        <dbReference type="ARBA" id="ARBA00022723"/>
    </source>
</evidence>
<keyword evidence="11 13" id="KW-0030">Aminoacyl-tRNA synthetase</keyword>
<evidence type="ECO:0000256" key="3">
    <source>
        <dbReference type="ARBA" id="ARBA00022555"/>
    </source>
</evidence>
<keyword evidence="6 13" id="KW-0547">Nucleotide-binding</keyword>
<keyword evidence="2 13" id="KW-0963">Cytoplasm</keyword>
<dbReference type="InterPro" id="IPR004154">
    <property type="entry name" value="Anticodon-bd"/>
</dbReference>
<dbReference type="InterPro" id="IPR036621">
    <property type="entry name" value="Anticodon-bd_dom_sf"/>
</dbReference>
<feature type="binding site" evidence="13">
    <location>
        <position position="408"/>
    </location>
    <ligand>
        <name>Zn(2+)</name>
        <dbReference type="ChEBI" id="CHEBI:29105"/>
        <note>catalytic</note>
    </ligand>
</feature>
<dbReference type="GO" id="GO:0006435">
    <property type="term" value="P:threonyl-tRNA aminoacylation"/>
    <property type="evidence" value="ECO:0007669"/>
    <property type="project" value="UniProtKB-UniRule"/>
</dbReference>
<gene>
    <name evidence="13" type="primary">thrS</name>
    <name evidence="15" type="ORF">AKJ09_03623</name>
</gene>
<organism evidence="15 16">
    <name type="scientific">Labilithrix luteola</name>
    <dbReference type="NCBI Taxonomy" id="1391654"/>
    <lineage>
        <taxon>Bacteria</taxon>
        <taxon>Pseudomonadati</taxon>
        <taxon>Myxococcota</taxon>
        <taxon>Polyangia</taxon>
        <taxon>Polyangiales</taxon>
        <taxon>Labilitrichaceae</taxon>
        <taxon>Labilithrix</taxon>
    </lineage>
</organism>
<name>A0A0K1PV02_9BACT</name>
<dbReference type="SUPFAM" id="SSF55186">
    <property type="entry name" value="ThrRS/AlaRS common domain"/>
    <property type="match status" value="1"/>
</dbReference>
<keyword evidence="9 13" id="KW-0694">RNA-binding</keyword>
<evidence type="ECO:0000256" key="4">
    <source>
        <dbReference type="ARBA" id="ARBA00022598"/>
    </source>
</evidence>
<dbReference type="AlphaFoldDB" id="A0A0K1PV02"/>
<comment type="caution">
    <text evidence="13">Lacks conserved residue(s) required for the propagation of feature annotation.</text>
</comment>
<evidence type="ECO:0000256" key="11">
    <source>
        <dbReference type="ARBA" id="ARBA00023146"/>
    </source>
</evidence>
<dbReference type="Gene3D" id="3.40.50.800">
    <property type="entry name" value="Anticodon-binding domain"/>
    <property type="match status" value="1"/>
</dbReference>
<dbReference type="FunFam" id="3.30.930.10:FF:000002">
    <property type="entry name" value="Threonine--tRNA ligase"/>
    <property type="match status" value="1"/>
</dbReference>
<evidence type="ECO:0000256" key="2">
    <source>
        <dbReference type="ARBA" id="ARBA00022490"/>
    </source>
</evidence>
<dbReference type="SMART" id="SM00863">
    <property type="entry name" value="tRNA_SAD"/>
    <property type="match status" value="1"/>
</dbReference>
<comment type="similarity">
    <text evidence="1 13">Belongs to the class-II aminoacyl-tRNA synthetase family.</text>
</comment>
<dbReference type="Gene3D" id="3.30.980.10">
    <property type="entry name" value="Threonyl-trna Synthetase, Chain A, domain 2"/>
    <property type="match status" value="1"/>
</dbReference>
<dbReference type="InterPro" id="IPR012947">
    <property type="entry name" value="tRNA_SAD"/>
</dbReference>
<evidence type="ECO:0000313" key="15">
    <source>
        <dbReference type="EMBL" id="AKU96959.1"/>
    </source>
</evidence>
<dbReference type="GO" id="GO:0004829">
    <property type="term" value="F:threonine-tRNA ligase activity"/>
    <property type="evidence" value="ECO:0007669"/>
    <property type="project" value="UniProtKB-UniRule"/>
</dbReference>
<dbReference type="InterPro" id="IPR045864">
    <property type="entry name" value="aa-tRNA-synth_II/BPL/LPL"/>
</dbReference>
<dbReference type="FunFam" id="3.30.980.10:FF:000005">
    <property type="entry name" value="Threonyl-tRNA synthetase, mitochondrial"/>
    <property type="match status" value="1"/>
</dbReference>
<dbReference type="PANTHER" id="PTHR11451">
    <property type="entry name" value="THREONINE-TRNA LIGASE"/>
    <property type="match status" value="1"/>
</dbReference>
<comment type="cofactor">
    <cofactor evidence="13">
        <name>Zn(2+)</name>
        <dbReference type="ChEBI" id="CHEBI:29105"/>
    </cofactor>
    <text evidence="13">Binds 1 zinc ion per subunit.</text>
</comment>